<dbReference type="Proteomes" id="UP001141806">
    <property type="component" value="Unassembled WGS sequence"/>
</dbReference>
<organism evidence="2 3">
    <name type="scientific">Protea cynaroides</name>
    <dbReference type="NCBI Taxonomy" id="273540"/>
    <lineage>
        <taxon>Eukaryota</taxon>
        <taxon>Viridiplantae</taxon>
        <taxon>Streptophyta</taxon>
        <taxon>Embryophyta</taxon>
        <taxon>Tracheophyta</taxon>
        <taxon>Spermatophyta</taxon>
        <taxon>Magnoliopsida</taxon>
        <taxon>Proteales</taxon>
        <taxon>Proteaceae</taxon>
        <taxon>Protea</taxon>
    </lineage>
</organism>
<proteinExistence type="predicted"/>
<protein>
    <submittedName>
        <fullName evidence="2">Uncharacterized protein</fullName>
    </submittedName>
</protein>
<feature type="region of interest" description="Disordered" evidence="1">
    <location>
        <begin position="49"/>
        <end position="80"/>
    </location>
</feature>
<reference evidence="2" key="1">
    <citation type="journal article" date="2023" name="Plant J.">
        <title>The genome of the king protea, Protea cynaroides.</title>
        <authorList>
            <person name="Chang J."/>
            <person name="Duong T.A."/>
            <person name="Schoeman C."/>
            <person name="Ma X."/>
            <person name="Roodt D."/>
            <person name="Barker N."/>
            <person name="Li Z."/>
            <person name="Van de Peer Y."/>
            <person name="Mizrachi E."/>
        </authorList>
    </citation>
    <scope>NUCLEOTIDE SEQUENCE</scope>
    <source>
        <tissue evidence="2">Young leaves</tissue>
    </source>
</reference>
<evidence type="ECO:0000256" key="1">
    <source>
        <dbReference type="SAM" id="MobiDB-lite"/>
    </source>
</evidence>
<gene>
    <name evidence="2" type="ORF">NE237_015254</name>
</gene>
<evidence type="ECO:0000313" key="2">
    <source>
        <dbReference type="EMBL" id="KAJ4968553.1"/>
    </source>
</evidence>
<evidence type="ECO:0000313" key="3">
    <source>
        <dbReference type="Proteomes" id="UP001141806"/>
    </source>
</evidence>
<comment type="caution">
    <text evidence="2">The sequence shown here is derived from an EMBL/GenBank/DDBJ whole genome shotgun (WGS) entry which is preliminary data.</text>
</comment>
<dbReference type="AlphaFoldDB" id="A0A9Q0KDG9"/>
<accession>A0A9Q0KDG9</accession>
<keyword evidence="3" id="KW-1185">Reference proteome</keyword>
<sequence length="182" mass="20183">MVKIKWLLLVCNEYGQLGHDYTSCDRLFSTPDSGIHDVRIYSPDVRGVSQPVPNLNSQHPPTPTAPFNPTTHDQWAASSSQSPTIVDTLRKINYLLLPPTYQPNPHPQTVLSLTEDMPLIINLLHVLLKQLSTSPSNLLPLLPPQPSPPSHTLCKSQVDTERGGESVTTKNLPNYVRPVLID</sequence>
<name>A0A9Q0KDG9_9MAGN</name>
<dbReference type="EMBL" id="JAMYWD010000006">
    <property type="protein sequence ID" value="KAJ4968553.1"/>
    <property type="molecule type" value="Genomic_DNA"/>
</dbReference>